<keyword evidence="7 8" id="KW-0131">Cell cycle</keyword>
<dbReference type="PANTHER" id="PTHR37820">
    <property type="entry name" value="CELL DIVISION PROTEIN DIVIB"/>
    <property type="match status" value="1"/>
</dbReference>
<dbReference type="Proteomes" id="UP000032534">
    <property type="component" value="Unassembled WGS sequence"/>
</dbReference>
<comment type="subcellular location">
    <subcellularLocation>
        <location evidence="8">Cell membrane</location>
        <topology evidence="8">Single-pass type II membrane protein</topology>
    </subcellularLocation>
    <subcellularLocation>
        <location evidence="1">Membrane</location>
    </subcellularLocation>
    <text evidence="8">Localizes to the division septum.</text>
</comment>
<reference evidence="10 11" key="1">
    <citation type="submission" date="2014-11" db="EMBL/GenBank/DDBJ databases">
        <title>Draft Genome Sequences of Paenibacillus polymyxa NRRL B-30509 and Paenibacillus terrae NRRL B-30644, Strains from a Poultry Environment that Produce Tridecaptin A and Paenicidins.</title>
        <authorList>
            <person name="van Belkum M.J."/>
            <person name="Lohans C.T."/>
            <person name="Vederas J.C."/>
        </authorList>
    </citation>
    <scope>NUCLEOTIDE SEQUENCE [LARGE SCALE GENOMIC DNA]</scope>
    <source>
        <strain evidence="10 11">NRRL B-30644</strain>
    </source>
</reference>
<keyword evidence="5 8" id="KW-1133">Transmembrane helix</keyword>
<evidence type="ECO:0000256" key="4">
    <source>
        <dbReference type="ARBA" id="ARBA00022692"/>
    </source>
</evidence>
<dbReference type="PATRIC" id="fig|159743.3.peg.6336"/>
<dbReference type="InterPro" id="IPR026580">
    <property type="entry name" value="DivIB"/>
</dbReference>
<comment type="function">
    <text evidence="8">Cell division protein that may be involved in stabilizing or promoting the assembly of the division complex.</text>
</comment>
<keyword evidence="11" id="KW-1185">Reference proteome</keyword>
<name>A0A0D7WTC0_9BACL</name>
<evidence type="ECO:0000256" key="8">
    <source>
        <dbReference type="HAMAP-Rule" id="MF_00912"/>
    </source>
</evidence>
<dbReference type="PROSITE" id="PS51779">
    <property type="entry name" value="POTRA"/>
    <property type="match status" value="1"/>
</dbReference>
<dbReference type="Gene3D" id="3.10.20.310">
    <property type="entry name" value="membrane protein fhac"/>
    <property type="match status" value="1"/>
</dbReference>
<keyword evidence="2 8" id="KW-1003">Cell membrane</keyword>
<dbReference type="Gene3D" id="3.40.50.10960">
    <property type="match status" value="1"/>
</dbReference>
<dbReference type="InterPro" id="IPR050487">
    <property type="entry name" value="FtsQ_DivIB"/>
</dbReference>
<dbReference type="GO" id="GO:0005886">
    <property type="term" value="C:plasma membrane"/>
    <property type="evidence" value="ECO:0007669"/>
    <property type="project" value="UniProtKB-SubCell"/>
</dbReference>
<accession>A0A0D7WTC0</accession>
<dbReference type="EMBL" id="JTHP01000125">
    <property type="protein sequence ID" value="KJD42410.1"/>
    <property type="molecule type" value="Genomic_DNA"/>
</dbReference>
<evidence type="ECO:0000256" key="5">
    <source>
        <dbReference type="ARBA" id="ARBA00022989"/>
    </source>
</evidence>
<gene>
    <name evidence="8" type="primary">divIB</name>
    <name evidence="10" type="ORF">QD47_28390</name>
</gene>
<organism evidence="10 11">
    <name type="scientific">Paenibacillus terrae</name>
    <dbReference type="NCBI Taxonomy" id="159743"/>
    <lineage>
        <taxon>Bacteria</taxon>
        <taxon>Bacillati</taxon>
        <taxon>Bacillota</taxon>
        <taxon>Bacilli</taxon>
        <taxon>Bacillales</taxon>
        <taxon>Paenibacillaceae</taxon>
        <taxon>Paenibacillus</taxon>
    </lineage>
</organism>
<evidence type="ECO:0000256" key="6">
    <source>
        <dbReference type="ARBA" id="ARBA00023136"/>
    </source>
</evidence>
<dbReference type="PANTHER" id="PTHR37820:SF1">
    <property type="entry name" value="CELL DIVISION PROTEIN FTSQ"/>
    <property type="match status" value="1"/>
</dbReference>
<evidence type="ECO:0000256" key="3">
    <source>
        <dbReference type="ARBA" id="ARBA00022618"/>
    </source>
</evidence>
<keyword evidence="3 8" id="KW-0132">Cell division</keyword>
<protein>
    <recommendedName>
        <fullName evidence="8">Cell division protein DivIB</fullName>
    </recommendedName>
</protein>
<dbReference type="OrthoDB" id="2677691at2"/>
<feature type="domain" description="POTRA" evidence="9">
    <location>
        <begin position="44"/>
        <end position="112"/>
    </location>
</feature>
<comment type="similarity">
    <text evidence="8">Belongs to the FtsQ/DivIB family. DivIB subfamily.</text>
</comment>
<dbReference type="GO" id="GO:0032153">
    <property type="term" value="C:cell division site"/>
    <property type="evidence" value="ECO:0007669"/>
    <property type="project" value="UniProtKB-UniRule"/>
</dbReference>
<evidence type="ECO:0000256" key="2">
    <source>
        <dbReference type="ARBA" id="ARBA00022475"/>
    </source>
</evidence>
<evidence type="ECO:0000259" key="9">
    <source>
        <dbReference type="PROSITE" id="PS51779"/>
    </source>
</evidence>
<dbReference type="GO" id="GO:0043093">
    <property type="term" value="P:FtsZ-dependent cytokinesis"/>
    <property type="evidence" value="ECO:0007669"/>
    <property type="project" value="UniProtKB-UniRule"/>
</dbReference>
<proteinExistence type="inferred from homology"/>
<evidence type="ECO:0000313" key="11">
    <source>
        <dbReference type="Proteomes" id="UP000032534"/>
    </source>
</evidence>
<dbReference type="InterPro" id="IPR013685">
    <property type="entry name" value="POTRA_FtsQ_type"/>
</dbReference>
<keyword evidence="4 8" id="KW-0812">Transmembrane</keyword>
<keyword evidence="6 8" id="KW-0472">Membrane</keyword>
<dbReference type="AlphaFoldDB" id="A0A0D7WTC0"/>
<evidence type="ECO:0000256" key="7">
    <source>
        <dbReference type="ARBA" id="ARBA00023306"/>
    </source>
</evidence>
<evidence type="ECO:0000256" key="1">
    <source>
        <dbReference type="ARBA" id="ARBA00004370"/>
    </source>
</evidence>
<dbReference type="Pfam" id="PF08478">
    <property type="entry name" value="POTRA_1"/>
    <property type="match status" value="1"/>
</dbReference>
<comment type="caution">
    <text evidence="10">The sequence shown here is derived from an EMBL/GenBank/DDBJ whole genome shotgun (WGS) entry which is preliminary data.</text>
</comment>
<dbReference type="HAMAP" id="MF_00912">
    <property type="entry name" value="DivIB"/>
    <property type="match status" value="1"/>
</dbReference>
<dbReference type="RefSeq" id="WP_044649279.1">
    <property type="nucleotide sequence ID" value="NZ_JTHP01000125.1"/>
</dbReference>
<evidence type="ECO:0000313" key="10">
    <source>
        <dbReference type="EMBL" id="KJD42410.1"/>
    </source>
</evidence>
<dbReference type="InterPro" id="IPR034746">
    <property type="entry name" value="POTRA"/>
</dbReference>
<sequence length="254" mass="28245">MPNAQIPVLKQNRMKKRTSRKIAILLILLFIVLLAVLFFRSSLSRVSEIRFDGNVFSTREQLLNRSGLAIGDQYFGVSSSGISNKLREIQSIQQVTVDKQFPGVIAVHIKEYATVAYELQSDGSLRAILANGTSVGVGSSGIAVEKPILTKWKSDDPYKAKLCDALSRIPGEWTADISEIIPAPIPSFPDRIKMYTRSQFEVITTVSLLSSKISYLNQVLETEEPGLITMLEADSYVPFKQDTSEEPQEKDTTQ</sequence>